<dbReference type="InterPro" id="IPR048376">
    <property type="entry name" value="YqiJ_N"/>
</dbReference>
<dbReference type="OrthoDB" id="5421421at2"/>
<evidence type="ECO:0000313" key="5">
    <source>
        <dbReference type="Proteomes" id="UP000315816"/>
    </source>
</evidence>
<feature type="domain" description="Inner membrane protein YqiJ N-terminal" evidence="3">
    <location>
        <begin position="11"/>
        <end position="146"/>
    </location>
</feature>
<keyword evidence="5" id="KW-1185">Reference proteome</keyword>
<evidence type="ECO:0000259" key="2">
    <source>
        <dbReference type="Pfam" id="PF07290"/>
    </source>
</evidence>
<evidence type="ECO:0000313" key="4">
    <source>
        <dbReference type="EMBL" id="TQV65731.1"/>
    </source>
</evidence>
<feature type="transmembrane region" description="Helical" evidence="1">
    <location>
        <begin position="12"/>
        <end position="33"/>
    </location>
</feature>
<accession>A0A545SL90</accession>
<dbReference type="InterPro" id="IPR010840">
    <property type="entry name" value="YqiJ_OB"/>
</dbReference>
<dbReference type="EMBL" id="VICH01000018">
    <property type="protein sequence ID" value="TQV65731.1"/>
    <property type="molecule type" value="Genomic_DNA"/>
</dbReference>
<keyword evidence="1" id="KW-0812">Transmembrane</keyword>
<keyword evidence="1" id="KW-1133">Transmembrane helix</keyword>
<dbReference type="Proteomes" id="UP000315816">
    <property type="component" value="Unassembled WGS sequence"/>
</dbReference>
<protein>
    <submittedName>
        <fullName evidence="4">DUF1449 family protein</fullName>
    </submittedName>
</protein>
<dbReference type="Pfam" id="PF07290">
    <property type="entry name" value="YqiJ_OB"/>
    <property type="match status" value="1"/>
</dbReference>
<dbReference type="RefSeq" id="WP_142854921.1">
    <property type="nucleotide sequence ID" value="NZ_FXWW01000012.1"/>
</dbReference>
<reference evidence="4 5" key="1">
    <citation type="submission" date="2019-06" db="EMBL/GenBank/DDBJ databases">
        <title>A novel species of marine bacteria.</title>
        <authorList>
            <person name="Wang Y."/>
        </authorList>
    </citation>
    <scope>NUCLEOTIDE SEQUENCE [LARGE SCALE GENOMIC DNA]</scope>
    <source>
        <strain evidence="4 5">MA1-10</strain>
    </source>
</reference>
<gene>
    <name evidence="4" type="ORF">FIL88_16205</name>
</gene>
<organism evidence="4 5">
    <name type="scientific">Aliiroseovarius halocynthiae</name>
    <dbReference type="NCBI Taxonomy" id="985055"/>
    <lineage>
        <taxon>Bacteria</taxon>
        <taxon>Pseudomonadati</taxon>
        <taxon>Pseudomonadota</taxon>
        <taxon>Alphaproteobacteria</taxon>
        <taxon>Rhodobacterales</taxon>
        <taxon>Paracoccaceae</taxon>
        <taxon>Aliiroseovarius</taxon>
    </lineage>
</organism>
<comment type="caution">
    <text evidence="4">The sequence shown here is derived from an EMBL/GenBank/DDBJ whole genome shotgun (WGS) entry which is preliminary data.</text>
</comment>
<proteinExistence type="predicted"/>
<dbReference type="Pfam" id="PF21001">
    <property type="entry name" value="YqiJ_N"/>
    <property type="match status" value="1"/>
</dbReference>
<feature type="transmembrane region" description="Helical" evidence="1">
    <location>
        <begin position="128"/>
        <end position="149"/>
    </location>
</feature>
<dbReference type="AlphaFoldDB" id="A0A545SL90"/>
<feature type="domain" description="Inner membrane protein YqiJ OB-fold" evidence="2">
    <location>
        <begin position="169"/>
        <end position="231"/>
    </location>
</feature>
<evidence type="ECO:0000259" key="3">
    <source>
        <dbReference type="Pfam" id="PF21001"/>
    </source>
</evidence>
<feature type="transmembrane region" description="Helical" evidence="1">
    <location>
        <begin position="96"/>
        <end position="116"/>
    </location>
</feature>
<evidence type="ECO:0000256" key="1">
    <source>
        <dbReference type="SAM" id="Phobius"/>
    </source>
</evidence>
<name>A0A545SL90_9RHOB</name>
<keyword evidence="1" id="KW-0472">Membrane</keyword>
<sequence length="231" mass="24791">MYELLTSPNTFPFAIALAVVTGLFLLELLSAVLGGSILGVGTDAPDVDADFDFDLSTELDADIDIDIDVVDGPEGAEAAEAATSGGMFTWIGARDVPFLIWLVSFLTMFGLFGLILQSMLTSTIGLQLPALLASAAVIIPALAVTRVIANWVALLMPKTETTALKARHLGGYNGTITQGTASRGKPAEIKIKDRHDNIHYLRVEPLRDDDVFPQGSEVTLIRKRGDKFFVI</sequence>